<feature type="transmembrane region" description="Helical" evidence="2">
    <location>
        <begin position="21"/>
        <end position="40"/>
    </location>
</feature>
<evidence type="ECO:0000313" key="3">
    <source>
        <dbReference type="EMBL" id="SSZ30256.1"/>
    </source>
</evidence>
<dbReference type="RefSeq" id="WP_032995314.1">
    <property type="nucleotide sequence ID" value="NZ_LS483485.1"/>
</dbReference>
<accession>A0A336N865</accession>
<name>A0A336N865_AGGAP</name>
<reference evidence="3 4" key="1">
    <citation type="submission" date="2018-06" db="EMBL/GenBank/DDBJ databases">
        <authorList>
            <consortium name="Pathogen Informatics"/>
            <person name="Doyle S."/>
        </authorList>
    </citation>
    <scope>NUCLEOTIDE SEQUENCE [LARGE SCALE GENOMIC DNA]</scope>
    <source>
        <strain evidence="3 4">NCTC5908</strain>
    </source>
</reference>
<dbReference type="EMBL" id="UFSP01000003">
    <property type="protein sequence ID" value="SSZ30256.1"/>
    <property type="molecule type" value="Genomic_DNA"/>
</dbReference>
<dbReference type="AlphaFoldDB" id="A0A336N865"/>
<dbReference type="PANTHER" id="PTHR40278">
    <property type="entry name" value="DNA UTILIZATION PROTEIN HOFN"/>
    <property type="match status" value="1"/>
</dbReference>
<dbReference type="InterPro" id="IPR016778">
    <property type="entry name" value="Competence_ComB"/>
</dbReference>
<dbReference type="InterPro" id="IPR052534">
    <property type="entry name" value="Extracell_DNA_Util/SecSys_Comp"/>
</dbReference>
<evidence type="ECO:0000256" key="2">
    <source>
        <dbReference type="SAM" id="Phobius"/>
    </source>
</evidence>
<gene>
    <name evidence="3" type="ORF">NCTC5908_02079</name>
</gene>
<keyword evidence="2" id="KW-1133">Transmembrane helix</keyword>
<keyword evidence="1" id="KW-0175">Coiled coil</keyword>
<feature type="coiled-coil region" evidence="1">
    <location>
        <begin position="44"/>
        <end position="78"/>
    </location>
</feature>
<dbReference type="PIRSF" id="PIRSF020785">
    <property type="entry name" value="Competence_ComB"/>
    <property type="match status" value="1"/>
</dbReference>
<keyword evidence="2" id="KW-0812">Transmembrane</keyword>
<proteinExistence type="predicted"/>
<evidence type="ECO:0000256" key="1">
    <source>
        <dbReference type="SAM" id="Coils"/>
    </source>
</evidence>
<dbReference type="GeneID" id="49635537"/>
<evidence type="ECO:0000313" key="4">
    <source>
        <dbReference type="Proteomes" id="UP000253728"/>
    </source>
</evidence>
<dbReference type="Proteomes" id="UP000253728">
    <property type="component" value="Unassembled WGS sequence"/>
</dbReference>
<dbReference type="STRING" id="732.ADJ80_03695"/>
<sequence>MKKDINLLPWRVQQRRRQTQALFTILAVGAVICTGGWLTLHHVAEQYAEQAEKLQLEHRALQRELQLTQQHIQQARDHQNSDKESQPIAKEIVFSLLNQLAELPLTQGELSALSLSEQHLTLTGHSVNQEEFSRLNRFLSDQALFREVKLTEFKPQQQEMRFQFDLTLQAQP</sequence>
<organism evidence="3 4">
    <name type="scientific">Aggregatibacter aphrophilus</name>
    <name type="common">Haemophilus aphrophilus</name>
    <dbReference type="NCBI Taxonomy" id="732"/>
    <lineage>
        <taxon>Bacteria</taxon>
        <taxon>Pseudomonadati</taxon>
        <taxon>Pseudomonadota</taxon>
        <taxon>Gammaproteobacteria</taxon>
        <taxon>Pasteurellales</taxon>
        <taxon>Pasteurellaceae</taxon>
        <taxon>Aggregatibacter</taxon>
    </lineage>
</organism>
<evidence type="ECO:0008006" key="5">
    <source>
        <dbReference type="Google" id="ProtNLM"/>
    </source>
</evidence>
<protein>
    <recommendedName>
        <fullName evidence="5">Competence protein ComB</fullName>
    </recommendedName>
</protein>
<dbReference type="PANTHER" id="PTHR40278:SF1">
    <property type="entry name" value="DNA UTILIZATION PROTEIN HOFN"/>
    <property type="match status" value="1"/>
</dbReference>
<keyword evidence="2" id="KW-0472">Membrane</keyword>